<keyword evidence="3" id="KW-0547">Nucleotide-binding</keyword>
<dbReference type="InterPro" id="IPR039421">
    <property type="entry name" value="Type_1_exporter"/>
</dbReference>
<organism evidence="10 11">
    <name type="scientific">Saccharopolyspora karakumensis</name>
    <dbReference type="NCBI Taxonomy" id="2530386"/>
    <lineage>
        <taxon>Bacteria</taxon>
        <taxon>Bacillati</taxon>
        <taxon>Actinomycetota</taxon>
        <taxon>Actinomycetes</taxon>
        <taxon>Pseudonocardiales</taxon>
        <taxon>Pseudonocardiaceae</taxon>
        <taxon>Saccharopolyspora</taxon>
    </lineage>
</organism>
<proteinExistence type="predicted"/>
<dbReference type="InterPro" id="IPR003593">
    <property type="entry name" value="AAA+_ATPase"/>
</dbReference>
<dbReference type="PANTHER" id="PTHR24221">
    <property type="entry name" value="ATP-BINDING CASSETTE SUB-FAMILY B"/>
    <property type="match status" value="1"/>
</dbReference>
<dbReference type="GO" id="GO:0005886">
    <property type="term" value="C:plasma membrane"/>
    <property type="evidence" value="ECO:0007669"/>
    <property type="project" value="UniProtKB-SubCell"/>
</dbReference>
<name>A0A4R5BT36_9PSEU</name>
<evidence type="ECO:0000256" key="2">
    <source>
        <dbReference type="ARBA" id="ARBA00022692"/>
    </source>
</evidence>
<dbReference type="InterPro" id="IPR011527">
    <property type="entry name" value="ABC1_TM_dom"/>
</dbReference>
<dbReference type="PANTHER" id="PTHR24221:SF654">
    <property type="entry name" value="ATP-BINDING CASSETTE SUB-FAMILY B MEMBER 6"/>
    <property type="match status" value="1"/>
</dbReference>
<dbReference type="EMBL" id="SMLA01000013">
    <property type="protein sequence ID" value="TDD89235.1"/>
    <property type="molecule type" value="Genomic_DNA"/>
</dbReference>
<sequence length="589" mass="62696">MLVSGMRLLHQHIRPHQRALRRVVAWSALEALPTFVSGVLIAKAIDDGFLAGRSSAGFAWLAAMAGLWIVSAFGTRQVYPWLILSVEPLRDSMVRAVITASLHRAMRGERDVTGSSVSQITEQVEAVRVLLSTMLRNMRQVVAAGVAALAGLAVLSTTLAAIVSGFVVLAMTLFVVVLRSLFLRYRVVVLRSEQVGNVAAPIVSGIRDVATQAAEPRAAADVADAIEEQAEALRGFARTRVLRLLVVTLGVHLPLISLVALAPWLLSSQMLTTGALAGGVIYVAGGLQSAVMFLVNAGSTLLVSLGVVLDRLAEVCADEPSTTPARSSASPLDGYNMRLQRVTFGYSQHARPVVHDLSIDVPEGTHLAVVGPSGAGKSTLANLLAGLTEPQHGQILLDGGELGRIDEQQLRREIALIPQDAYVFAGTVRENLTYLRPDATTEALADAVAAVGAGETLARLGGYEATIPAGGEGLSPAERQLIALARVHLCPARIVILDEATCHLDPAAEALAEHGFARRPGTLIVIAHRISSAERADRILLFSGTTPEVGTHDDLLARSDLYAELVGYWRDEHRARHTDEVEPEASPHP</sequence>
<dbReference type="Gene3D" id="1.20.1560.10">
    <property type="entry name" value="ABC transporter type 1, transmembrane domain"/>
    <property type="match status" value="1"/>
</dbReference>
<evidence type="ECO:0000256" key="7">
    <source>
        <dbReference type="SAM" id="Phobius"/>
    </source>
</evidence>
<feature type="transmembrane region" description="Helical" evidence="7">
    <location>
        <begin position="138"/>
        <end position="155"/>
    </location>
</feature>
<evidence type="ECO:0000256" key="1">
    <source>
        <dbReference type="ARBA" id="ARBA00004651"/>
    </source>
</evidence>
<reference evidence="10 11" key="1">
    <citation type="submission" date="2019-03" db="EMBL/GenBank/DDBJ databases">
        <title>Draft genome sequences of novel Actinobacteria.</title>
        <authorList>
            <person name="Sahin N."/>
            <person name="Ay H."/>
            <person name="Saygin H."/>
        </authorList>
    </citation>
    <scope>NUCLEOTIDE SEQUENCE [LARGE SCALE GENOMIC DNA]</scope>
    <source>
        <strain evidence="10 11">5K548</strain>
    </source>
</reference>
<comment type="caution">
    <text evidence="10">The sequence shown here is derived from an EMBL/GenBank/DDBJ whole genome shotgun (WGS) entry which is preliminary data.</text>
</comment>
<accession>A0A4R5BT36</accession>
<dbReference type="PROSITE" id="PS50893">
    <property type="entry name" value="ABC_TRANSPORTER_2"/>
    <property type="match status" value="1"/>
</dbReference>
<evidence type="ECO:0000313" key="11">
    <source>
        <dbReference type="Proteomes" id="UP000294723"/>
    </source>
</evidence>
<keyword evidence="4 10" id="KW-0067">ATP-binding</keyword>
<evidence type="ECO:0000259" key="8">
    <source>
        <dbReference type="PROSITE" id="PS50893"/>
    </source>
</evidence>
<dbReference type="GO" id="GO:0016887">
    <property type="term" value="F:ATP hydrolysis activity"/>
    <property type="evidence" value="ECO:0007669"/>
    <property type="project" value="InterPro"/>
</dbReference>
<dbReference type="GO" id="GO:0005524">
    <property type="term" value="F:ATP binding"/>
    <property type="evidence" value="ECO:0007669"/>
    <property type="project" value="UniProtKB-KW"/>
</dbReference>
<keyword evidence="2 7" id="KW-0812">Transmembrane</keyword>
<dbReference type="Pfam" id="PF00005">
    <property type="entry name" value="ABC_tran"/>
    <property type="match status" value="1"/>
</dbReference>
<evidence type="ECO:0000259" key="9">
    <source>
        <dbReference type="PROSITE" id="PS50929"/>
    </source>
</evidence>
<protein>
    <submittedName>
        <fullName evidence="10">ABC transporter ATP-binding protein</fullName>
    </submittedName>
</protein>
<feature type="domain" description="ABC transporter" evidence="8">
    <location>
        <begin position="337"/>
        <end position="568"/>
    </location>
</feature>
<dbReference type="InterPro" id="IPR003439">
    <property type="entry name" value="ABC_transporter-like_ATP-bd"/>
</dbReference>
<evidence type="ECO:0000256" key="6">
    <source>
        <dbReference type="ARBA" id="ARBA00023136"/>
    </source>
</evidence>
<dbReference type="SMART" id="SM00382">
    <property type="entry name" value="AAA"/>
    <property type="match status" value="1"/>
</dbReference>
<dbReference type="Proteomes" id="UP000294723">
    <property type="component" value="Unassembled WGS sequence"/>
</dbReference>
<dbReference type="AlphaFoldDB" id="A0A4R5BT36"/>
<feature type="transmembrane region" description="Helical" evidence="7">
    <location>
        <begin position="161"/>
        <end position="182"/>
    </location>
</feature>
<dbReference type="SUPFAM" id="SSF90123">
    <property type="entry name" value="ABC transporter transmembrane region"/>
    <property type="match status" value="1"/>
</dbReference>
<feature type="transmembrane region" description="Helical" evidence="7">
    <location>
        <begin position="23"/>
        <end position="45"/>
    </location>
</feature>
<feature type="transmembrane region" description="Helical" evidence="7">
    <location>
        <begin position="244"/>
        <end position="266"/>
    </location>
</feature>
<evidence type="ECO:0000256" key="3">
    <source>
        <dbReference type="ARBA" id="ARBA00022741"/>
    </source>
</evidence>
<comment type="subcellular location">
    <subcellularLocation>
        <location evidence="1">Cell membrane</location>
        <topology evidence="1">Multi-pass membrane protein</topology>
    </subcellularLocation>
</comment>
<keyword evidence="6 7" id="KW-0472">Membrane</keyword>
<feature type="transmembrane region" description="Helical" evidence="7">
    <location>
        <begin position="272"/>
        <end position="295"/>
    </location>
</feature>
<keyword evidence="5 7" id="KW-1133">Transmembrane helix</keyword>
<dbReference type="GO" id="GO:0034040">
    <property type="term" value="F:ATPase-coupled lipid transmembrane transporter activity"/>
    <property type="evidence" value="ECO:0007669"/>
    <property type="project" value="TreeGrafter"/>
</dbReference>
<dbReference type="PROSITE" id="PS50929">
    <property type="entry name" value="ABC_TM1F"/>
    <property type="match status" value="1"/>
</dbReference>
<dbReference type="GO" id="GO:0140359">
    <property type="term" value="F:ABC-type transporter activity"/>
    <property type="evidence" value="ECO:0007669"/>
    <property type="project" value="InterPro"/>
</dbReference>
<dbReference type="SUPFAM" id="SSF52540">
    <property type="entry name" value="P-loop containing nucleoside triphosphate hydrolases"/>
    <property type="match status" value="1"/>
</dbReference>
<feature type="domain" description="ABC transmembrane type-1" evidence="9">
    <location>
        <begin position="23"/>
        <end position="302"/>
    </location>
</feature>
<dbReference type="InterPro" id="IPR036640">
    <property type="entry name" value="ABC1_TM_sf"/>
</dbReference>
<evidence type="ECO:0000256" key="5">
    <source>
        <dbReference type="ARBA" id="ARBA00022989"/>
    </source>
</evidence>
<evidence type="ECO:0000313" key="10">
    <source>
        <dbReference type="EMBL" id="TDD89235.1"/>
    </source>
</evidence>
<dbReference type="Gene3D" id="3.40.50.300">
    <property type="entry name" value="P-loop containing nucleotide triphosphate hydrolases"/>
    <property type="match status" value="1"/>
</dbReference>
<keyword evidence="11" id="KW-1185">Reference proteome</keyword>
<gene>
    <name evidence="10" type="ORF">E1202_12140</name>
</gene>
<evidence type="ECO:0000256" key="4">
    <source>
        <dbReference type="ARBA" id="ARBA00022840"/>
    </source>
</evidence>
<feature type="transmembrane region" description="Helical" evidence="7">
    <location>
        <begin position="57"/>
        <end position="75"/>
    </location>
</feature>
<dbReference type="InterPro" id="IPR027417">
    <property type="entry name" value="P-loop_NTPase"/>
</dbReference>